<evidence type="ECO:0000313" key="5">
    <source>
        <dbReference type="EMBL" id="KAK0433227.1"/>
    </source>
</evidence>
<gene>
    <name evidence="5" type="ORF">EV420DRAFT_562063</name>
</gene>
<reference evidence="5" key="1">
    <citation type="submission" date="2023-06" db="EMBL/GenBank/DDBJ databases">
        <authorList>
            <consortium name="Lawrence Berkeley National Laboratory"/>
            <person name="Ahrendt S."/>
            <person name="Sahu N."/>
            <person name="Indic B."/>
            <person name="Wong-Bajracharya J."/>
            <person name="Merenyi Z."/>
            <person name="Ke H.-M."/>
            <person name="Monk M."/>
            <person name="Kocsube S."/>
            <person name="Drula E."/>
            <person name="Lipzen A."/>
            <person name="Balint B."/>
            <person name="Henrissat B."/>
            <person name="Andreopoulos B."/>
            <person name="Martin F.M."/>
            <person name="Harder C.B."/>
            <person name="Rigling D."/>
            <person name="Ford K.L."/>
            <person name="Foster G.D."/>
            <person name="Pangilinan J."/>
            <person name="Papanicolaou A."/>
            <person name="Barry K."/>
            <person name="LaButti K."/>
            <person name="Viragh M."/>
            <person name="Koriabine M."/>
            <person name="Yan M."/>
            <person name="Riley R."/>
            <person name="Champramary S."/>
            <person name="Plett K.L."/>
            <person name="Tsai I.J."/>
            <person name="Slot J."/>
            <person name="Sipos G."/>
            <person name="Plett J."/>
            <person name="Nagy L.G."/>
            <person name="Grigoriev I.V."/>
        </authorList>
    </citation>
    <scope>NUCLEOTIDE SEQUENCE</scope>
    <source>
        <strain evidence="5">CCBAS 213</strain>
    </source>
</reference>
<dbReference type="SMART" id="SM00326">
    <property type="entry name" value="SH3"/>
    <property type="match status" value="1"/>
</dbReference>
<dbReference type="Proteomes" id="UP001175211">
    <property type="component" value="Unassembled WGS sequence"/>
</dbReference>
<keyword evidence="6" id="KW-1185">Reference proteome</keyword>
<keyword evidence="1 2" id="KW-0728">SH3 domain</keyword>
<dbReference type="Gene3D" id="2.30.30.40">
    <property type="entry name" value="SH3 Domains"/>
    <property type="match status" value="1"/>
</dbReference>
<name>A0AA39J0X1_ARMTA</name>
<feature type="region of interest" description="Disordered" evidence="3">
    <location>
        <begin position="79"/>
        <end position="107"/>
    </location>
</feature>
<accession>A0AA39J0X1</accession>
<dbReference type="EMBL" id="JAUEPS010000242">
    <property type="protein sequence ID" value="KAK0433227.1"/>
    <property type="molecule type" value="Genomic_DNA"/>
</dbReference>
<evidence type="ECO:0000256" key="2">
    <source>
        <dbReference type="PROSITE-ProRule" id="PRU00192"/>
    </source>
</evidence>
<dbReference type="PANTHER" id="PTHR14167:SF116">
    <property type="entry name" value="CAP, ISOFORM AC"/>
    <property type="match status" value="1"/>
</dbReference>
<sequence length="128" mass="13662">MNPTCPSAPIPPPPSVVQAKAVLPYNLAPSDPGYLSFAVDDIITIVEETDAVWWLGECNGCRGCFPAKYVEKITMASAHSGADVHPPPGVRTTDSSGLQQDPDQEGKKSKLGKFCITVCSLSFVHDVF</sequence>
<dbReference type="SUPFAM" id="SSF50044">
    <property type="entry name" value="SH3-domain"/>
    <property type="match status" value="1"/>
</dbReference>
<evidence type="ECO:0000313" key="6">
    <source>
        <dbReference type="Proteomes" id="UP001175211"/>
    </source>
</evidence>
<feature type="compositionally biased region" description="Polar residues" evidence="3">
    <location>
        <begin position="92"/>
        <end position="101"/>
    </location>
</feature>
<organism evidence="5 6">
    <name type="scientific">Armillaria tabescens</name>
    <name type="common">Ringless honey mushroom</name>
    <name type="synonym">Agaricus tabescens</name>
    <dbReference type="NCBI Taxonomy" id="1929756"/>
    <lineage>
        <taxon>Eukaryota</taxon>
        <taxon>Fungi</taxon>
        <taxon>Dikarya</taxon>
        <taxon>Basidiomycota</taxon>
        <taxon>Agaricomycotina</taxon>
        <taxon>Agaricomycetes</taxon>
        <taxon>Agaricomycetidae</taxon>
        <taxon>Agaricales</taxon>
        <taxon>Marasmiineae</taxon>
        <taxon>Physalacriaceae</taxon>
        <taxon>Desarmillaria</taxon>
    </lineage>
</organism>
<protein>
    <recommendedName>
        <fullName evidence="4">SH3 domain-containing protein</fullName>
    </recommendedName>
</protein>
<dbReference type="InterPro" id="IPR050384">
    <property type="entry name" value="Endophilin_SH3RF"/>
</dbReference>
<dbReference type="AlphaFoldDB" id="A0AA39J0X1"/>
<evidence type="ECO:0000256" key="3">
    <source>
        <dbReference type="SAM" id="MobiDB-lite"/>
    </source>
</evidence>
<evidence type="ECO:0000259" key="4">
    <source>
        <dbReference type="PROSITE" id="PS50002"/>
    </source>
</evidence>
<dbReference type="Pfam" id="PF14604">
    <property type="entry name" value="SH3_9"/>
    <property type="match status" value="1"/>
</dbReference>
<dbReference type="RefSeq" id="XP_060321502.1">
    <property type="nucleotide sequence ID" value="XM_060482597.1"/>
</dbReference>
<dbReference type="InterPro" id="IPR001452">
    <property type="entry name" value="SH3_domain"/>
</dbReference>
<comment type="caution">
    <text evidence="5">The sequence shown here is derived from an EMBL/GenBank/DDBJ whole genome shotgun (WGS) entry which is preliminary data.</text>
</comment>
<feature type="domain" description="SH3" evidence="4">
    <location>
        <begin position="14"/>
        <end position="75"/>
    </location>
</feature>
<dbReference type="PANTHER" id="PTHR14167">
    <property type="entry name" value="SH3 DOMAIN-CONTAINING"/>
    <property type="match status" value="1"/>
</dbReference>
<dbReference type="InterPro" id="IPR036028">
    <property type="entry name" value="SH3-like_dom_sf"/>
</dbReference>
<dbReference type="PROSITE" id="PS50002">
    <property type="entry name" value="SH3"/>
    <property type="match status" value="1"/>
</dbReference>
<evidence type="ECO:0000256" key="1">
    <source>
        <dbReference type="ARBA" id="ARBA00022443"/>
    </source>
</evidence>
<proteinExistence type="predicted"/>
<dbReference type="GeneID" id="85366145"/>